<keyword evidence="5" id="KW-0133">Cell shape</keyword>
<keyword evidence="4 8" id="KW-0812">Transmembrane</keyword>
<comment type="subcellular location">
    <subcellularLocation>
        <location evidence="1">Cell membrane</location>
        <topology evidence="1">Multi-pass membrane protein</topology>
    </subcellularLocation>
</comment>
<comment type="similarity">
    <text evidence="2">Belongs to the MreD family.</text>
</comment>
<feature type="transmembrane region" description="Helical" evidence="8">
    <location>
        <begin position="103"/>
        <end position="131"/>
    </location>
</feature>
<dbReference type="EMBL" id="JBHTGR010000057">
    <property type="protein sequence ID" value="MFC7747970.1"/>
    <property type="molecule type" value="Genomic_DNA"/>
</dbReference>
<keyword evidence="7 8" id="KW-0472">Membrane</keyword>
<evidence type="ECO:0000313" key="10">
    <source>
        <dbReference type="Proteomes" id="UP001596620"/>
    </source>
</evidence>
<keyword evidence="6 8" id="KW-1133">Transmembrane helix</keyword>
<feature type="transmembrane region" description="Helical" evidence="8">
    <location>
        <begin position="60"/>
        <end position="83"/>
    </location>
</feature>
<keyword evidence="10" id="KW-1185">Reference proteome</keyword>
<feature type="transmembrane region" description="Helical" evidence="8">
    <location>
        <begin position="34"/>
        <end position="51"/>
    </location>
</feature>
<feature type="transmembrane region" description="Helical" evidence="8">
    <location>
        <begin position="143"/>
        <end position="161"/>
    </location>
</feature>
<keyword evidence="3" id="KW-1003">Cell membrane</keyword>
<sequence length="179" mass="20225">MKRLLIPFILFILLTVEGVALDILPVSLIKSDLIFVPHWDFVFIILIAIFYDREDTYFSVFYGLLFGLMTDIVYTGVLGPYMFSYALSAYMVHGLIKLLHANFVVTIILAIAGLLMADIFINVIFSVTSLADISWWDYVIKRLLPTVGANMVFLLAAYPIAVNPLTKWKKERSSGKSGF</sequence>
<evidence type="ECO:0000256" key="6">
    <source>
        <dbReference type="ARBA" id="ARBA00022989"/>
    </source>
</evidence>
<evidence type="ECO:0000256" key="5">
    <source>
        <dbReference type="ARBA" id="ARBA00022960"/>
    </source>
</evidence>
<accession>A0ABW2UZ65</accession>
<evidence type="ECO:0000256" key="7">
    <source>
        <dbReference type="ARBA" id="ARBA00023136"/>
    </source>
</evidence>
<dbReference type="NCBIfam" id="TIGR03426">
    <property type="entry name" value="shape_MreD"/>
    <property type="match status" value="1"/>
</dbReference>
<evidence type="ECO:0000256" key="2">
    <source>
        <dbReference type="ARBA" id="ARBA00007776"/>
    </source>
</evidence>
<gene>
    <name evidence="9" type="primary">mreD</name>
    <name evidence="9" type="ORF">ACFQU8_12310</name>
</gene>
<protein>
    <submittedName>
        <fullName evidence="9">Rod shape-determining protein MreD</fullName>
    </submittedName>
</protein>
<dbReference type="Proteomes" id="UP001596620">
    <property type="component" value="Unassembled WGS sequence"/>
</dbReference>
<proteinExistence type="inferred from homology"/>
<evidence type="ECO:0000256" key="8">
    <source>
        <dbReference type="SAM" id="Phobius"/>
    </source>
</evidence>
<evidence type="ECO:0000256" key="1">
    <source>
        <dbReference type="ARBA" id="ARBA00004651"/>
    </source>
</evidence>
<organism evidence="9 10">
    <name type="scientific">Lentibacillus kimchii</name>
    <dbReference type="NCBI Taxonomy" id="1542911"/>
    <lineage>
        <taxon>Bacteria</taxon>
        <taxon>Bacillati</taxon>
        <taxon>Bacillota</taxon>
        <taxon>Bacilli</taxon>
        <taxon>Bacillales</taxon>
        <taxon>Bacillaceae</taxon>
        <taxon>Lentibacillus</taxon>
    </lineage>
</organism>
<evidence type="ECO:0000256" key="4">
    <source>
        <dbReference type="ARBA" id="ARBA00022692"/>
    </source>
</evidence>
<dbReference type="Pfam" id="PF04093">
    <property type="entry name" value="MreD"/>
    <property type="match status" value="1"/>
</dbReference>
<dbReference type="RefSeq" id="WP_382360670.1">
    <property type="nucleotide sequence ID" value="NZ_JBHTGR010000057.1"/>
</dbReference>
<reference evidence="10" key="1">
    <citation type="journal article" date="2019" name="Int. J. Syst. Evol. Microbiol.">
        <title>The Global Catalogue of Microorganisms (GCM) 10K type strain sequencing project: providing services to taxonomists for standard genome sequencing and annotation.</title>
        <authorList>
            <consortium name="The Broad Institute Genomics Platform"/>
            <consortium name="The Broad Institute Genome Sequencing Center for Infectious Disease"/>
            <person name="Wu L."/>
            <person name="Ma J."/>
        </authorList>
    </citation>
    <scope>NUCLEOTIDE SEQUENCE [LARGE SCALE GENOMIC DNA]</scope>
    <source>
        <strain evidence="10">JCM 30234</strain>
    </source>
</reference>
<name>A0ABW2UZ65_9BACI</name>
<comment type="caution">
    <text evidence="9">The sequence shown here is derived from an EMBL/GenBank/DDBJ whole genome shotgun (WGS) entry which is preliminary data.</text>
</comment>
<evidence type="ECO:0000256" key="3">
    <source>
        <dbReference type="ARBA" id="ARBA00022475"/>
    </source>
</evidence>
<dbReference type="InterPro" id="IPR007227">
    <property type="entry name" value="Cell_shape_determining_MreD"/>
</dbReference>
<evidence type="ECO:0000313" key="9">
    <source>
        <dbReference type="EMBL" id="MFC7747970.1"/>
    </source>
</evidence>